<protein>
    <submittedName>
        <fullName evidence="4">Aste57867_1457 protein</fullName>
    </submittedName>
    <submittedName>
        <fullName evidence="5">Aste57867_6866 protein</fullName>
    </submittedName>
    <submittedName>
        <fullName evidence="6">Aste57867_9912 protein</fullName>
    </submittedName>
</protein>
<proteinExistence type="predicted"/>
<dbReference type="OrthoDB" id="93608at2759"/>
<sequence>MQSNATQLRSRGLCMVPDCINKTYARQLCCKHGAKKPCDVQGCNLRARTNGVCYKHGAPKNQCTESGCQQTAQARQKCVKHGGGRPCKAVGCNSHARAGGFCQRHKIDANMLELAWRETSLLDHAVPFDRRYLVVSVDDVSDLEFEMVHPPESTPMPIMWSCADAMSILYDDLVVLQEVLSVLGEP</sequence>
<evidence type="ECO:0000313" key="3">
    <source>
        <dbReference type="EMBL" id="KAF0718833.1"/>
    </source>
</evidence>
<evidence type="ECO:0000313" key="1">
    <source>
        <dbReference type="EMBL" id="KAF0699537.1"/>
    </source>
</evidence>
<evidence type="ECO:0000313" key="4">
    <source>
        <dbReference type="EMBL" id="VFT78674.1"/>
    </source>
</evidence>
<dbReference type="Proteomes" id="UP000332933">
    <property type="component" value="Unassembled WGS sequence"/>
</dbReference>
<dbReference type="EMBL" id="VJMH01000116">
    <property type="protein sequence ID" value="KAF0718833.1"/>
    <property type="molecule type" value="Genomic_DNA"/>
</dbReference>
<reference evidence="6 7" key="1">
    <citation type="submission" date="2019-03" db="EMBL/GenBank/DDBJ databases">
        <authorList>
            <person name="Gaulin E."/>
            <person name="Dumas B."/>
        </authorList>
    </citation>
    <scope>NUCLEOTIDE SEQUENCE [LARGE SCALE GENOMIC DNA]</scope>
    <source>
        <strain evidence="6">CBS 568.67</strain>
    </source>
</reference>
<dbReference type="PANTHER" id="PTHR31827">
    <property type="entry name" value="EMB|CAB89363.1"/>
    <property type="match status" value="1"/>
</dbReference>
<dbReference type="EMBL" id="CAADRA010005192">
    <property type="protein sequence ID" value="VFT86791.1"/>
    <property type="molecule type" value="Genomic_DNA"/>
</dbReference>
<dbReference type="EMBL" id="VJMH01005171">
    <property type="protein sequence ID" value="KAF0699537.1"/>
    <property type="molecule type" value="Genomic_DNA"/>
</dbReference>
<name>A0A485KP22_9STRA</name>
<reference evidence="1" key="2">
    <citation type="submission" date="2019-06" db="EMBL/GenBank/DDBJ databases">
        <title>Genomics analysis of Aphanomyces spp. identifies a new class of oomycete effector associated with host adaptation.</title>
        <authorList>
            <person name="Gaulin E."/>
        </authorList>
    </citation>
    <scope>NUCLEOTIDE SEQUENCE</scope>
    <source>
        <strain evidence="1">CBS 578.67</strain>
    </source>
</reference>
<evidence type="ECO:0000313" key="6">
    <source>
        <dbReference type="EMBL" id="VFT86791.1"/>
    </source>
</evidence>
<dbReference type="EMBL" id="VJMH01003430">
    <property type="protein sequence ID" value="KAF0705978.1"/>
    <property type="molecule type" value="Genomic_DNA"/>
</dbReference>
<dbReference type="AlphaFoldDB" id="A0A485KP22"/>
<keyword evidence="7" id="KW-1185">Reference proteome</keyword>
<dbReference type="EMBL" id="CAADRA010003442">
    <property type="protein sequence ID" value="VFT83824.1"/>
    <property type="molecule type" value="Genomic_DNA"/>
</dbReference>
<dbReference type="EMBL" id="CAADRA010000116">
    <property type="protein sequence ID" value="VFT78674.1"/>
    <property type="molecule type" value="Genomic_DNA"/>
</dbReference>
<accession>A0A485KP22</accession>
<evidence type="ECO:0000313" key="2">
    <source>
        <dbReference type="EMBL" id="KAF0705978.1"/>
    </source>
</evidence>
<dbReference type="PANTHER" id="PTHR31827:SF1">
    <property type="entry name" value="EMB|CAB89363.1"/>
    <property type="match status" value="1"/>
</dbReference>
<evidence type="ECO:0000313" key="5">
    <source>
        <dbReference type="EMBL" id="VFT83824.1"/>
    </source>
</evidence>
<gene>
    <name evidence="6" type="primary">Aste57867_9912</name>
    <name evidence="4" type="synonym">Aste57867_1457</name>
    <name evidence="5" type="synonym">Aste57867_6866</name>
    <name evidence="3" type="ORF">As57867_001456</name>
    <name evidence="2" type="ORF">As57867_006845</name>
    <name evidence="1" type="ORF">As57867_009873</name>
    <name evidence="4" type="ORF">ASTE57867_1457</name>
    <name evidence="5" type="ORF">ASTE57867_6866</name>
    <name evidence="6" type="ORF">ASTE57867_9912</name>
</gene>
<evidence type="ECO:0000313" key="7">
    <source>
        <dbReference type="Proteomes" id="UP000332933"/>
    </source>
</evidence>
<organism evidence="6 7">
    <name type="scientific">Aphanomyces stellatus</name>
    <dbReference type="NCBI Taxonomy" id="120398"/>
    <lineage>
        <taxon>Eukaryota</taxon>
        <taxon>Sar</taxon>
        <taxon>Stramenopiles</taxon>
        <taxon>Oomycota</taxon>
        <taxon>Saprolegniomycetes</taxon>
        <taxon>Saprolegniales</taxon>
        <taxon>Verrucalvaceae</taxon>
        <taxon>Aphanomyces</taxon>
    </lineage>
</organism>